<name>A0A0A8YR43_ARUDO</name>
<evidence type="ECO:0000313" key="2">
    <source>
        <dbReference type="EMBL" id="JAD24862.1"/>
    </source>
</evidence>
<dbReference type="AlphaFoldDB" id="A0A0A8YR43"/>
<reference evidence="2" key="2">
    <citation type="journal article" date="2015" name="Data Brief">
        <title>Shoot transcriptome of the giant reed, Arundo donax.</title>
        <authorList>
            <person name="Barrero R.A."/>
            <person name="Guerrero F.D."/>
            <person name="Moolhuijzen P."/>
            <person name="Goolsby J.A."/>
            <person name="Tidwell J."/>
            <person name="Bellgard S.E."/>
            <person name="Bellgard M.I."/>
        </authorList>
    </citation>
    <scope>NUCLEOTIDE SEQUENCE</scope>
    <source>
        <tissue evidence="2">Shoot tissue taken approximately 20 cm above the soil surface</tissue>
    </source>
</reference>
<accession>A0A0A8YR43</accession>
<protein>
    <submittedName>
        <fullName evidence="2">Uncharacterized protein</fullName>
    </submittedName>
</protein>
<evidence type="ECO:0000256" key="1">
    <source>
        <dbReference type="SAM" id="MobiDB-lite"/>
    </source>
</evidence>
<feature type="region of interest" description="Disordered" evidence="1">
    <location>
        <begin position="1"/>
        <end position="43"/>
    </location>
</feature>
<organism evidence="2">
    <name type="scientific">Arundo donax</name>
    <name type="common">Giant reed</name>
    <name type="synonym">Donax arundinaceus</name>
    <dbReference type="NCBI Taxonomy" id="35708"/>
    <lineage>
        <taxon>Eukaryota</taxon>
        <taxon>Viridiplantae</taxon>
        <taxon>Streptophyta</taxon>
        <taxon>Embryophyta</taxon>
        <taxon>Tracheophyta</taxon>
        <taxon>Spermatophyta</taxon>
        <taxon>Magnoliopsida</taxon>
        <taxon>Liliopsida</taxon>
        <taxon>Poales</taxon>
        <taxon>Poaceae</taxon>
        <taxon>PACMAD clade</taxon>
        <taxon>Arundinoideae</taxon>
        <taxon>Arundineae</taxon>
        <taxon>Arundo</taxon>
    </lineage>
</organism>
<sequence length="43" mass="4441">MTRGSDSTCQQQYAHAGPIWHDEGHGGATKLELSSGVRGGSGL</sequence>
<feature type="compositionally biased region" description="Polar residues" evidence="1">
    <location>
        <begin position="1"/>
        <end position="13"/>
    </location>
</feature>
<reference evidence="2" key="1">
    <citation type="submission" date="2014-09" db="EMBL/GenBank/DDBJ databases">
        <authorList>
            <person name="Magalhaes I.L.F."/>
            <person name="Oliveira U."/>
            <person name="Santos F.R."/>
            <person name="Vidigal T.H.D.A."/>
            <person name="Brescovit A.D."/>
            <person name="Santos A.J."/>
        </authorList>
    </citation>
    <scope>NUCLEOTIDE SEQUENCE</scope>
    <source>
        <tissue evidence="2">Shoot tissue taken approximately 20 cm above the soil surface</tissue>
    </source>
</reference>
<dbReference type="EMBL" id="GBRH01273033">
    <property type="protein sequence ID" value="JAD24862.1"/>
    <property type="molecule type" value="Transcribed_RNA"/>
</dbReference>
<proteinExistence type="predicted"/>